<dbReference type="Gene3D" id="1.10.150.80">
    <property type="entry name" value="HRDC domain"/>
    <property type="match status" value="1"/>
</dbReference>
<feature type="domain" description="HRDC" evidence="1">
    <location>
        <begin position="66"/>
        <end position="127"/>
    </location>
</feature>
<evidence type="ECO:0000259" key="1">
    <source>
        <dbReference type="Pfam" id="PF00570"/>
    </source>
</evidence>
<dbReference type="SUPFAM" id="SSF47819">
    <property type="entry name" value="HRDC-like"/>
    <property type="match status" value="1"/>
</dbReference>
<dbReference type="InterPro" id="IPR010997">
    <property type="entry name" value="HRDC-like_sf"/>
</dbReference>
<organism evidence="2">
    <name type="scientific">marine sediment metagenome</name>
    <dbReference type="NCBI Taxonomy" id="412755"/>
    <lineage>
        <taxon>unclassified sequences</taxon>
        <taxon>metagenomes</taxon>
        <taxon>ecological metagenomes</taxon>
    </lineage>
</organism>
<dbReference type="PANTHER" id="PTHR47649">
    <property type="entry name" value="RIBONUCLEASE D"/>
    <property type="match status" value="1"/>
</dbReference>
<dbReference type="SUPFAM" id="SSF53098">
    <property type="entry name" value="Ribonuclease H-like"/>
    <property type="match status" value="1"/>
</dbReference>
<dbReference type="Gene3D" id="3.30.420.10">
    <property type="entry name" value="Ribonuclease H-like superfamily/Ribonuclease H"/>
    <property type="match status" value="1"/>
</dbReference>
<comment type="caution">
    <text evidence="2">The sequence shown here is derived from an EMBL/GenBank/DDBJ whole genome shotgun (WGS) entry which is preliminary data.</text>
</comment>
<accession>X1U3F2</accession>
<dbReference type="InterPro" id="IPR002121">
    <property type="entry name" value="HRDC_dom"/>
</dbReference>
<reference evidence="2" key="1">
    <citation type="journal article" date="2014" name="Front. Microbiol.">
        <title>High frequency of phylogenetically diverse reductive dehalogenase-homologous genes in deep subseafloor sedimentary metagenomes.</title>
        <authorList>
            <person name="Kawai M."/>
            <person name="Futagami T."/>
            <person name="Toyoda A."/>
            <person name="Takaki Y."/>
            <person name="Nishi S."/>
            <person name="Hori S."/>
            <person name="Arai W."/>
            <person name="Tsubouchi T."/>
            <person name="Morono Y."/>
            <person name="Uchiyama I."/>
            <person name="Ito T."/>
            <person name="Fujiyama A."/>
            <person name="Inagaki F."/>
            <person name="Takami H."/>
        </authorList>
    </citation>
    <scope>NUCLEOTIDE SEQUENCE</scope>
    <source>
        <strain evidence="2">Expedition CK06-06</strain>
    </source>
</reference>
<dbReference type="InterPro" id="IPR036397">
    <property type="entry name" value="RNaseH_sf"/>
</dbReference>
<dbReference type="InterPro" id="IPR051086">
    <property type="entry name" value="RNase_D-like"/>
</dbReference>
<proteinExistence type="predicted"/>
<dbReference type="PANTHER" id="PTHR47649:SF1">
    <property type="entry name" value="RIBONUCLEASE D"/>
    <property type="match status" value="1"/>
</dbReference>
<sequence length="220" mass="24628">LEYAATDVRHLLTMQKTLGKRLQALGRTAWVTEECARIEEVRYTAPNLETAYLSVKGAKDLDGHGLAVLQSLFLFREKEARRRQRPPFMVLPGATLIFLAINPEANLSEVPGLGQSGLKRFGQGLRQALHNGKTAPPIHRPHLIKAIRASKEQAQRLIRLKEWRTSLGSSLSLDPSLLWPLTSLERLAKEPDTLSVELTSDEIRHWQRDVVASSLQACLS</sequence>
<protein>
    <recommendedName>
        <fullName evidence="1">HRDC domain-containing protein</fullName>
    </recommendedName>
</protein>
<dbReference type="Pfam" id="PF00570">
    <property type="entry name" value="HRDC"/>
    <property type="match status" value="1"/>
</dbReference>
<dbReference type="EMBL" id="BARW01034961">
    <property type="protein sequence ID" value="GAJ12009.1"/>
    <property type="molecule type" value="Genomic_DNA"/>
</dbReference>
<feature type="non-terminal residue" evidence="2">
    <location>
        <position position="1"/>
    </location>
</feature>
<dbReference type="GO" id="GO:0000166">
    <property type="term" value="F:nucleotide binding"/>
    <property type="evidence" value="ECO:0007669"/>
    <property type="project" value="InterPro"/>
</dbReference>
<dbReference type="InterPro" id="IPR012337">
    <property type="entry name" value="RNaseH-like_sf"/>
</dbReference>
<name>X1U3F2_9ZZZZ</name>
<gene>
    <name evidence="2" type="ORF">S12H4_54655</name>
</gene>
<evidence type="ECO:0000313" key="2">
    <source>
        <dbReference type="EMBL" id="GAJ12009.1"/>
    </source>
</evidence>
<dbReference type="GO" id="GO:0003676">
    <property type="term" value="F:nucleic acid binding"/>
    <property type="evidence" value="ECO:0007669"/>
    <property type="project" value="InterPro"/>
</dbReference>
<dbReference type="AlphaFoldDB" id="X1U3F2"/>
<dbReference type="InterPro" id="IPR044876">
    <property type="entry name" value="HRDC_dom_sf"/>
</dbReference>